<reference evidence="1 2" key="1">
    <citation type="submission" date="2016-10" db="EMBL/GenBank/DDBJ databases">
        <title>Draft genome sequence of Coniochaeta ligniaria NRRL30616, a lignocellulolytic fungus for bioabatement of inhibitors in plant biomass hydrolysates.</title>
        <authorList>
            <consortium name="DOE Joint Genome Institute"/>
            <person name="Jimenez D.J."/>
            <person name="Hector R.E."/>
            <person name="Riley R."/>
            <person name="Sun H."/>
            <person name="Grigoriev I.V."/>
            <person name="Van Elsas J.D."/>
            <person name="Nichols N.N."/>
        </authorList>
    </citation>
    <scope>NUCLEOTIDE SEQUENCE [LARGE SCALE GENOMIC DNA]</scope>
    <source>
        <strain evidence="1 2">NRRL 30616</strain>
    </source>
</reference>
<proteinExistence type="predicted"/>
<gene>
    <name evidence="1" type="ORF">CONLIGDRAFT_289437</name>
</gene>
<dbReference type="PANTHER" id="PTHR38797">
    <property type="entry name" value="NUCLEAR PORE COMPLEX PROTEIN NUP85-RELATED"/>
    <property type="match status" value="1"/>
</dbReference>
<accession>A0A1J7ISV5</accession>
<protein>
    <submittedName>
        <fullName evidence="1">Uncharacterized protein</fullName>
    </submittedName>
</protein>
<keyword evidence="2" id="KW-1185">Reference proteome</keyword>
<sequence>MTSLDLDLDEYYAGADDEPDPRYKDSKEYRIMKNFLQPDSTMCLEAAAESLLELIPEHCGHGGVVGIITLCANVVPWDHTSHLKLAYLSERLRWSPKMSPSLGDIKSANDSYLTNVSFSDALWDDYDNAECYNPDHQSDLDQWVNFNAFLANLDALNFWRGESHYLYRTMAYTFKHPPEGLGGFYKDPNDVQIGLRGRDANVVAAAQWILWDGQNVRRLALYPRPPQGATLSKELYFNVESAATSLELWQIWKGGFKSASEEESASKESRDVALRAYTLMETLEKTMPS</sequence>
<dbReference type="PANTHER" id="PTHR38797:SF4">
    <property type="entry name" value="NUCLEAR PORE COMPLEX PROTEIN NUP85"/>
    <property type="match status" value="1"/>
</dbReference>
<dbReference type="STRING" id="1408157.A0A1J7ISV5"/>
<name>A0A1J7ISV5_9PEZI</name>
<dbReference type="Proteomes" id="UP000182658">
    <property type="component" value="Unassembled WGS sequence"/>
</dbReference>
<dbReference type="AlphaFoldDB" id="A0A1J7ISV5"/>
<evidence type="ECO:0000313" key="1">
    <source>
        <dbReference type="EMBL" id="OIW30735.1"/>
    </source>
</evidence>
<dbReference type="InterPro" id="IPR022085">
    <property type="entry name" value="OpdG"/>
</dbReference>
<evidence type="ECO:0000313" key="2">
    <source>
        <dbReference type="Proteomes" id="UP000182658"/>
    </source>
</evidence>
<dbReference type="InParanoid" id="A0A1J7ISV5"/>
<organism evidence="1 2">
    <name type="scientific">Coniochaeta ligniaria NRRL 30616</name>
    <dbReference type="NCBI Taxonomy" id="1408157"/>
    <lineage>
        <taxon>Eukaryota</taxon>
        <taxon>Fungi</taxon>
        <taxon>Dikarya</taxon>
        <taxon>Ascomycota</taxon>
        <taxon>Pezizomycotina</taxon>
        <taxon>Sordariomycetes</taxon>
        <taxon>Sordariomycetidae</taxon>
        <taxon>Coniochaetales</taxon>
        <taxon>Coniochaetaceae</taxon>
        <taxon>Coniochaeta</taxon>
    </lineage>
</organism>
<dbReference type="Pfam" id="PF12311">
    <property type="entry name" value="DUF3632"/>
    <property type="match status" value="1"/>
</dbReference>
<dbReference type="InterPro" id="IPR053204">
    <property type="entry name" value="Oxopyrrolidines_Biosynth-assoc"/>
</dbReference>
<dbReference type="OrthoDB" id="3350591at2759"/>
<dbReference type="EMBL" id="KV875096">
    <property type="protein sequence ID" value="OIW30735.1"/>
    <property type="molecule type" value="Genomic_DNA"/>
</dbReference>